<dbReference type="EMBL" id="CP046909">
    <property type="protein sequence ID" value="QGZ55113.1"/>
    <property type="molecule type" value="Genomic_DNA"/>
</dbReference>
<dbReference type="RefSeq" id="WP_158758201.1">
    <property type="nucleotide sequence ID" value="NZ_CP046909.1"/>
</dbReference>
<dbReference type="Proteomes" id="UP000434209">
    <property type="component" value="Chromosome 1"/>
</dbReference>
<sequence>MSEHLMAPADLERVTGYKRKAEQFSWFRRTFGIEPITAANGAIIMSWAIFDSLQARKSGLSSDTTMRERPALRPVHA</sequence>
<evidence type="ECO:0000256" key="1">
    <source>
        <dbReference type="SAM" id="MobiDB-lite"/>
    </source>
</evidence>
<dbReference type="AlphaFoldDB" id="A0A7Z2G4K6"/>
<feature type="region of interest" description="Disordered" evidence="1">
    <location>
        <begin position="57"/>
        <end position="77"/>
    </location>
</feature>
<organism evidence="2 3">
    <name type="scientific">Paraburkholderia acidiphila</name>
    <dbReference type="NCBI Taxonomy" id="2571747"/>
    <lineage>
        <taxon>Bacteria</taxon>
        <taxon>Pseudomonadati</taxon>
        <taxon>Pseudomonadota</taxon>
        <taxon>Betaproteobacteria</taxon>
        <taxon>Burkholderiales</taxon>
        <taxon>Burkholderiaceae</taxon>
        <taxon>Paraburkholderia</taxon>
    </lineage>
</organism>
<accession>A0A7Z2G4K6</accession>
<dbReference type="KEGG" id="pacp:FAZ97_09385"/>
<evidence type="ECO:0000313" key="3">
    <source>
        <dbReference type="Proteomes" id="UP000434209"/>
    </source>
</evidence>
<dbReference type="OrthoDB" id="9033638at2"/>
<proteinExistence type="predicted"/>
<keyword evidence="3" id="KW-1185">Reference proteome</keyword>
<protein>
    <submittedName>
        <fullName evidence="2">DUF4224 domain-containing protein</fullName>
    </submittedName>
</protein>
<gene>
    <name evidence="2" type="ORF">FAZ97_09385</name>
</gene>
<name>A0A7Z2G4K6_9BURK</name>
<reference evidence="2 3" key="1">
    <citation type="submission" date="2019-12" db="EMBL/GenBank/DDBJ databases">
        <title>Paraburkholderia acidiphila 7Q-K02 sp. nov and Paraburkholderia acidisoli DHF22 sp. nov., two strains isolated from forest soil.</title>
        <authorList>
            <person name="Gao Z."/>
            <person name="Qiu L."/>
        </authorList>
    </citation>
    <scope>NUCLEOTIDE SEQUENCE [LARGE SCALE GENOMIC DNA]</scope>
    <source>
        <strain evidence="2 3">7Q-K02</strain>
    </source>
</reference>
<evidence type="ECO:0000313" key="2">
    <source>
        <dbReference type="EMBL" id="QGZ55113.1"/>
    </source>
</evidence>